<gene>
    <name evidence="1" type="ORF">L6164_001881</name>
</gene>
<dbReference type="Proteomes" id="UP000828941">
    <property type="component" value="Chromosome 1"/>
</dbReference>
<protein>
    <submittedName>
        <fullName evidence="1">Uncharacterized protein</fullName>
    </submittedName>
</protein>
<organism evidence="1 2">
    <name type="scientific">Bauhinia variegata</name>
    <name type="common">Purple orchid tree</name>
    <name type="synonym">Phanera variegata</name>
    <dbReference type="NCBI Taxonomy" id="167791"/>
    <lineage>
        <taxon>Eukaryota</taxon>
        <taxon>Viridiplantae</taxon>
        <taxon>Streptophyta</taxon>
        <taxon>Embryophyta</taxon>
        <taxon>Tracheophyta</taxon>
        <taxon>Spermatophyta</taxon>
        <taxon>Magnoliopsida</taxon>
        <taxon>eudicotyledons</taxon>
        <taxon>Gunneridae</taxon>
        <taxon>Pentapetalae</taxon>
        <taxon>rosids</taxon>
        <taxon>fabids</taxon>
        <taxon>Fabales</taxon>
        <taxon>Fabaceae</taxon>
        <taxon>Cercidoideae</taxon>
        <taxon>Cercideae</taxon>
        <taxon>Bauhiniinae</taxon>
        <taxon>Bauhinia</taxon>
    </lineage>
</organism>
<name>A0ACB9QCD7_BAUVA</name>
<dbReference type="EMBL" id="CM039426">
    <property type="protein sequence ID" value="KAI4357969.1"/>
    <property type="molecule type" value="Genomic_DNA"/>
</dbReference>
<keyword evidence="2" id="KW-1185">Reference proteome</keyword>
<accession>A0ACB9QCD7</accession>
<sequence>MIGKGVSRECFQPQICSGRMRPKTSNVKGNCRNVVYIDIDIDSDQLDDVVIIDYPEFMKQKSHGSSGKRPIESVISIDDDENDNFPGTFAEGGGELDSDASSSKAHFPASTSGCHVNDKSSSSKLPKCEQTCSAKAAQRNRYGLNNESESASSDSDCSDCELMEAREQWEKASVKRKRHAFNGQNTFESHASSSGFRSNTYTNIEVENRTEKDSGSSVCSPSKGKYVRENLSSFSVTGDGKINGTDFNLGTDNPDQRVDQERFKMFRSGSIEELRSLHQNFYSQDGDNTRSKSNNFASGVFVTSSSKKEMGGKDSNCTSSSKEESKRQVDSDGSASRNKDENSSEDRSNYGYFDERRVQYDGFVFQESCDRQINSALRSEGKIGRSPEDSLFCNHRLQGNLRTCNCSKAEVTTDSEVISVPDDSQDQQERSTLVENETPSDIDDTLHAQDDGVAASDIIGEREKLKETDEYKRAIEEEWASRQRQLQIQAEEVQRLRRRKKAEKRLLEMQRRQKERIEEVRETQKKDEENMNMKEQLRVEIRKGLKRLEMTCSDMASLLRGLGIQVGGGLNPLPKEVHAAYKRALLKFHPDRASKTDIREQVEAEEKFKLISRMKDRFLSTSGY</sequence>
<evidence type="ECO:0000313" key="2">
    <source>
        <dbReference type="Proteomes" id="UP000828941"/>
    </source>
</evidence>
<comment type="caution">
    <text evidence="1">The sequence shown here is derived from an EMBL/GenBank/DDBJ whole genome shotgun (WGS) entry which is preliminary data.</text>
</comment>
<reference evidence="1 2" key="1">
    <citation type="journal article" date="2022" name="DNA Res.">
        <title>Chromosomal-level genome assembly of the orchid tree Bauhinia variegata (Leguminosae; Cercidoideae) supports the allotetraploid origin hypothesis of Bauhinia.</title>
        <authorList>
            <person name="Zhong Y."/>
            <person name="Chen Y."/>
            <person name="Zheng D."/>
            <person name="Pang J."/>
            <person name="Liu Y."/>
            <person name="Luo S."/>
            <person name="Meng S."/>
            <person name="Qian L."/>
            <person name="Wei D."/>
            <person name="Dai S."/>
            <person name="Zhou R."/>
        </authorList>
    </citation>
    <scope>NUCLEOTIDE SEQUENCE [LARGE SCALE GENOMIC DNA]</scope>
    <source>
        <strain evidence="1">BV-YZ2020</strain>
    </source>
</reference>
<proteinExistence type="predicted"/>
<evidence type="ECO:0000313" key="1">
    <source>
        <dbReference type="EMBL" id="KAI4357969.1"/>
    </source>
</evidence>